<evidence type="ECO:0000313" key="3">
    <source>
        <dbReference type="Ensembl" id="ENSLLEP00000047391.1"/>
    </source>
</evidence>
<dbReference type="PANTHER" id="PTHR11590:SF81">
    <property type="entry name" value="PROTEIN-GLUTAMINE GAMMA-GLUTAMYLTRANSFERASE K-LIKE ISOFORM X4"/>
    <property type="match status" value="1"/>
</dbReference>
<dbReference type="Proteomes" id="UP000694569">
    <property type="component" value="Unplaced"/>
</dbReference>
<comment type="similarity">
    <text evidence="1">Belongs to the transglutaminase superfamily. Transglutaminase family.</text>
</comment>
<dbReference type="Gene3D" id="3.90.260.10">
    <property type="entry name" value="Transglutaminase-like"/>
    <property type="match status" value="2"/>
</dbReference>
<dbReference type="PIRSF" id="PIRSF000459">
    <property type="entry name" value="TGM_EBP42"/>
    <property type="match status" value="1"/>
</dbReference>
<dbReference type="InterPro" id="IPR036985">
    <property type="entry name" value="Transglutaminase-like_sf"/>
</dbReference>
<dbReference type="SUPFAM" id="SSF54001">
    <property type="entry name" value="Cysteine proteinases"/>
    <property type="match status" value="1"/>
</dbReference>
<evidence type="ECO:0000256" key="1">
    <source>
        <dbReference type="ARBA" id="ARBA00005968"/>
    </source>
</evidence>
<accession>A0A8C5R4G1</accession>
<dbReference type="GO" id="GO:0003810">
    <property type="term" value="F:protein-glutamine gamma-glutamyltransferase activity"/>
    <property type="evidence" value="ECO:0007669"/>
    <property type="project" value="InterPro"/>
</dbReference>
<dbReference type="Ensembl" id="ENSLLET00000049249.1">
    <property type="protein sequence ID" value="ENSLLEP00000047391.1"/>
    <property type="gene ID" value="ENSLLEG00000029945.1"/>
</dbReference>
<dbReference type="Pfam" id="PF00868">
    <property type="entry name" value="Transglut_N"/>
    <property type="match status" value="1"/>
</dbReference>
<evidence type="ECO:0000259" key="2">
    <source>
        <dbReference type="SMART" id="SM00460"/>
    </source>
</evidence>
<dbReference type="SUPFAM" id="SSF81296">
    <property type="entry name" value="E set domains"/>
    <property type="match status" value="1"/>
</dbReference>
<dbReference type="SUPFAM" id="SSF49309">
    <property type="entry name" value="Transglutaminase, two C-terminal domains"/>
    <property type="match status" value="2"/>
</dbReference>
<dbReference type="Pfam" id="PF01841">
    <property type="entry name" value="Transglut_core"/>
    <property type="match status" value="1"/>
</dbReference>
<dbReference type="InterPro" id="IPR014756">
    <property type="entry name" value="Ig_E-set"/>
</dbReference>
<dbReference type="InterPro" id="IPR038765">
    <property type="entry name" value="Papain-like_cys_pep_sf"/>
</dbReference>
<sequence>MSLGMLQAEDLLLLHWDLYRRMNSQDHRTSDFLTPHLVVRRGQPFYISCTFNRNFSPPSDSLALEHYIATFPAHVSPPVTVMPLAMPEEDDWHATCVSQLGPTVIIKIRAPLRAVIGRYRLKLRINTLTSCKQLVLGEFYMLFNPWHKEDMVYMPDEADRREYVLCETGIVYSGTAERRSYRPWDYGQFEEDILDISMSLLDKVLEGSKGQDEDICLRAEVISISKLLNTLEKLWELKNHHRMVNKESGVILGNWSGKYSDGFNPTTWNGSASILRRWKQNGTVRYGQCWVIAGLLCTVFRCLGIPSRVVTCFEVARRFDRQFVADCTFQLDGKSMDDHSNLWNFRSWTDIWIAHTPIEDEIPLQKGWHTVTSSLSSVLKEKVYTKHQTVGQFIGTKAPGAFIDIDVKEEYKYPEGSVKRSEVMARAMALSERRTTLMNIAGKPLDDNAEPSMPDFEGSIEQLGETCVGETLTATLTLKNNASVKQVIEVCVRFASIMYTKEMVKEILCQKYTVHLEALEEKEMHLYLTYDQYKNAITVENLIQMVAVLQNANGIYLLSRAVAVLKSPPLVISTRGNPVFNQTLGVEVQFYNPLTEYITNCRLMVEGSGLLRTPLLIILPPLQPMHTSTTKLDVLPYRPGARYLMHWNSKFNSFKEMSQGKIKSSTQKNNIVRRPRLFMFSKFYTKVSKVLFSHKLLCSF</sequence>
<dbReference type="AlphaFoldDB" id="A0A8C5R4G1"/>
<feature type="domain" description="Transglutaminase-like" evidence="2">
    <location>
        <begin position="281"/>
        <end position="375"/>
    </location>
</feature>
<organism evidence="3 4">
    <name type="scientific">Leptobrachium leishanense</name>
    <name type="common">Leishan spiny toad</name>
    <dbReference type="NCBI Taxonomy" id="445787"/>
    <lineage>
        <taxon>Eukaryota</taxon>
        <taxon>Metazoa</taxon>
        <taxon>Chordata</taxon>
        <taxon>Craniata</taxon>
        <taxon>Vertebrata</taxon>
        <taxon>Euteleostomi</taxon>
        <taxon>Amphibia</taxon>
        <taxon>Batrachia</taxon>
        <taxon>Anura</taxon>
        <taxon>Pelobatoidea</taxon>
        <taxon>Megophryidae</taxon>
        <taxon>Leptobrachium</taxon>
    </lineage>
</organism>
<dbReference type="InterPro" id="IPR036238">
    <property type="entry name" value="Transglutaminase_C_sf"/>
</dbReference>
<reference evidence="3" key="1">
    <citation type="submission" date="2025-08" db="UniProtKB">
        <authorList>
            <consortium name="Ensembl"/>
        </authorList>
    </citation>
    <scope>IDENTIFICATION</scope>
</reference>
<evidence type="ECO:0000313" key="4">
    <source>
        <dbReference type="Proteomes" id="UP000694569"/>
    </source>
</evidence>
<dbReference type="SMART" id="SM00460">
    <property type="entry name" value="TGc"/>
    <property type="match status" value="1"/>
</dbReference>
<dbReference type="InterPro" id="IPR002931">
    <property type="entry name" value="Transglutaminase-like"/>
</dbReference>
<dbReference type="InterPro" id="IPR023608">
    <property type="entry name" value="Transglutaminase_animal"/>
</dbReference>
<dbReference type="PANTHER" id="PTHR11590">
    <property type="entry name" value="PROTEIN-GLUTAMINE GAMMA-GLUTAMYLTRANSFERASE"/>
    <property type="match status" value="1"/>
</dbReference>
<dbReference type="InterPro" id="IPR013783">
    <property type="entry name" value="Ig-like_fold"/>
</dbReference>
<dbReference type="InterPro" id="IPR050779">
    <property type="entry name" value="Transglutaminase"/>
</dbReference>
<dbReference type="GeneTree" id="ENSGT01050000244866"/>
<protein>
    <recommendedName>
        <fullName evidence="2">Transglutaminase-like domain-containing protein</fullName>
    </recommendedName>
</protein>
<dbReference type="InterPro" id="IPR001102">
    <property type="entry name" value="Transglutaminase_N"/>
</dbReference>
<keyword evidence="4" id="KW-1185">Reference proteome</keyword>
<reference evidence="3" key="2">
    <citation type="submission" date="2025-09" db="UniProtKB">
        <authorList>
            <consortium name="Ensembl"/>
        </authorList>
    </citation>
    <scope>IDENTIFICATION</scope>
</reference>
<dbReference type="OrthoDB" id="437511at2759"/>
<proteinExistence type="inferred from homology"/>
<dbReference type="Gene3D" id="2.60.40.10">
    <property type="entry name" value="Immunoglobulins"/>
    <property type="match status" value="3"/>
</dbReference>
<name>A0A8C5R4G1_9ANUR</name>